<name>A0A1H5MFF7_9ACTN</name>
<dbReference type="PIRSF" id="PIRSF028756">
    <property type="entry name" value="PPK2_prd"/>
    <property type="match status" value="1"/>
</dbReference>
<keyword evidence="5" id="KW-1185">Reference proteome</keyword>
<dbReference type="Proteomes" id="UP000181980">
    <property type="component" value="Unassembled WGS sequence"/>
</dbReference>
<evidence type="ECO:0000256" key="2">
    <source>
        <dbReference type="ARBA" id="ARBA00022777"/>
    </source>
</evidence>
<dbReference type="PANTHER" id="PTHR34383">
    <property type="entry name" value="POLYPHOSPHATE:AMP PHOSPHOTRANSFERASE-RELATED"/>
    <property type="match status" value="1"/>
</dbReference>
<dbReference type="NCBIfam" id="TIGR03709">
    <property type="entry name" value="PPK2_rel_1"/>
    <property type="match status" value="1"/>
</dbReference>
<dbReference type="InterPro" id="IPR022300">
    <property type="entry name" value="PPK2-rel_1"/>
</dbReference>
<dbReference type="RefSeq" id="WP_069111786.1">
    <property type="nucleotide sequence ID" value="NZ_FNUC01000003.1"/>
</dbReference>
<proteinExistence type="predicted"/>
<keyword evidence="2" id="KW-0418">Kinase</keyword>
<evidence type="ECO:0000313" key="5">
    <source>
        <dbReference type="Proteomes" id="UP000181980"/>
    </source>
</evidence>
<dbReference type="GO" id="GO:0008976">
    <property type="term" value="F:polyphosphate kinase activity"/>
    <property type="evidence" value="ECO:0007669"/>
    <property type="project" value="InterPro"/>
</dbReference>
<dbReference type="InterPro" id="IPR027417">
    <property type="entry name" value="P-loop_NTPase"/>
</dbReference>
<protein>
    <submittedName>
        <fullName evidence="4">Polyphosphate:nucleotide phosphotransferase, PPK2 family</fullName>
    </submittedName>
</protein>
<dbReference type="AlphaFoldDB" id="A0A1H5MFF7"/>
<sequence>MDRRSRIVDGLRVRPGQPADLAGRDPRWSAGGELGSLAATQLDATARELLREGVSALSDAQELLWASDRYALLVVFQAMDAAGKDSAIEHVMSGVNPQGVDVVGFRKPSAEELDHTYLWRIAKAVPERGRIGIFNRSHYEEVIALRVHPEWLDAQKLPDGDRGPAFWAARYEDINAFERHLDRNGTRIVKFFLHVSKDEQHRRFMARLDNPDKQWKFNAADVAERALWEDYQAAYEAALSATSTAWAPWYVVPADQKSVTQALVAAVLLETIEGLDLQWPVVSAAARESNARAREVLEAERVSSASP</sequence>
<dbReference type="Pfam" id="PF03976">
    <property type="entry name" value="PPK2"/>
    <property type="match status" value="1"/>
</dbReference>
<dbReference type="InterPro" id="IPR022488">
    <property type="entry name" value="PPK2-related"/>
</dbReference>
<dbReference type="STRING" id="561176.SAMN04488561_3142"/>
<evidence type="ECO:0000256" key="1">
    <source>
        <dbReference type="ARBA" id="ARBA00022679"/>
    </source>
</evidence>
<dbReference type="EMBL" id="FNUC01000003">
    <property type="protein sequence ID" value="SEE88122.1"/>
    <property type="molecule type" value="Genomic_DNA"/>
</dbReference>
<dbReference type="Gene3D" id="3.40.50.300">
    <property type="entry name" value="P-loop containing nucleotide triphosphate hydrolases"/>
    <property type="match status" value="1"/>
</dbReference>
<feature type="domain" description="Polyphosphate kinase-2-related" evidence="3">
    <location>
        <begin position="55"/>
        <end position="274"/>
    </location>
</feature>
<gene>
    <name evidence="4" type="ORF">SAMN04488561_3142</name>
</gene>
<organism evidence="4 5">
    <name type="scientific">Jiangella alba</name>
    <dbReference type="NCBI Taxonomy" id="561176"/>
    <lineage>
        <taxon>Bacteria</taxon>
        <taxon>Bacillati</taxon>
        <taxon>Actinomycetota</taxon>
        <taxon>Actinomycetes</taxon>
        <taxon>Jiangellales</taxon>
        <taxon>Jiangellaceae</taxon>
        <taxon>Jiangella</taxon>
    </lineage>
</organism>
<reference evidence="5" key="1">
    <citation type="submission" date="2016-10" db="EMBL/GenBank/DDBJ databases">
        <authorList>
            <person name="Varghese N."/>
            <person name="Submissions S."/>
        </authorList>
    </citation>
    <scope>NUCLEOTIDE SEQUENCE [LARGE SCALE GENOMIC DNA]</scope>
    <source>
        <strain evidence="5">DSM 45237</strain>
    </source>
</reference>
<evidence type="ECO:0000259" key="3">
    <source>
        <dbReference type="Pfam" id="PF03976"/>
    </source>
</evidence>
<dbReference type="GO" id="GO:0006797">
    <property type="term" value="P:polyphosphate metabolic process"/>
    <property type="evidence" value="ECO:0007669"/>
    <property type="project" value="InterPro"/>
</dbReference>
<evidence type="ECO:0000313" key="4">
    <source>
        <dbReference type="EMBL" id="SEE88122.1"/>
    </source>
</evidence>
<keyword evidence="1 4" id="KW-0808">Transferase</keyword>
<dbReference type="InterPro" id="IPR016898">
    <property type="entry name" value="Polyphosphate_phosphotransfera"/>
</dbReference>
<dbReference type="OrthoDB" id="9775224at2"/>
<dbReference type="PANTHER" id="PTHR34383:SF3">
    <property type="entry name" value="POLYPHOSPHATE:AMP PHOSPHOTRANSFERASE"/>
    <property type="match status" value="1"/>
</dbReference>
<dbReference type="SUPFAM" id="SSF52540">
    <property type="entry name" value="P-loop containing nucleoside triphosphate hydrolases"/>
    <property type="match status" value="1"/>
</dbReference>
<accession>A0A1H5MFF7</accession>